<reference evidence="1" key="2">
    <citation type="journal article" date="2015" name="Fish Shellfish Immunol.">
        <title>Early steps in the European eel (Anguilla anguilla)-Vibrio vulnificus interaction in the gills: Role of the RtxA13 toxin.</title>
        <authorList>
            <person name="Callol A."/>
            <person name="Pajuelo D."/>
            <person name="Ebbesson L."/>
            <person name="Teles M."/>
            <person name="MacKenzie S."/>
            <person name="Amaro C."/>
        </authorList>
    </citation>
    <scope>NUCLEOTIDE SEQUENCE</scope>
</reference>
<protein>
    <submittedName>
        <fullName evidence="1">Uncharacterized protein</fullName>
    </submittedName>
</protein>
<sequence>MALLIRTIMKFTLQNVRINAIKCYETDTELFVC</sequence>
<accession>A0A0E9PTG6</accession>
<proteinExistence type="predicted"/>
<dbReference type="EMBL" id="GBXM01100656">
    <property type="protein sequence ID" value="JAH07921.1"/>
    <property type="molecule type" value="Transcribed_RNA"/>
</dbReference>
<organism evidence="1">
    <name type="scientific">Anguilla anguilla</name>
    <name type="common">European freshwater eel</name>
    <name type="synonym">Muraena anguilla</name>
    <dbReference type="NCBI Taxonomy" id="7936"/>
    <lineage>
        <taxon>Eukaryota</taxon>
        <taxon>Metazoa</taxon>
        <taxon>Chordata</taxon>
        <taxon>Craniata</taxon>
        <taxon>Vertebrata</taxon>
        <taxon>Euteleostomi</taxon>
        <taxon>Actinopterygii</taxon>
        <taxon>Neopterygii</taxon>
        <taxon>Teleostei</taxon>
        <taxon>Anguilliformes</taxon>
        <taxon>Anguillidae</taxon>
        <taxon>Anguilla</taxon>
    </lineage>
</organism>
<reference evidence="1" key="1">
    <citation type="submission" date="2014-11" db="EMBL/GenBank/DDBJ databases">
        <authorList>
            <person name="Amaro Gonzalez C."/>
        </authorList>
    </citation>
    <scope>NUCLEOTIDE SEQUENCE</scope>
</reference>
<name>A0A0E9PTG6_ANGAN</name>
<dbReference type="AlphaFoldDB" id="A0A0E9PTG6"/>
<evidence type="ECO:0000313" key="1">
    <source>
        <dbReference type="EMBL" id="JAH07921.1"/>
    </source>
</evidence>